<name>A0A5C8NT15_9BURK</name>
<dbReference type="InterPro" id="IPR029052">
    <property type="entry name" value="Metallo-depent_PP-like"/>
</dbReference>
<dbReference type="InterPro" id="IPR026336">
    <property type="entry name" value="PdeM-like"/>
</dbReference>
<evidence type="ECO:0000313" key="3">
    <source>
        <dbReference type="EMBL" id="TXL64327.1"/>
    </source>
</evidence>
<dbReference type="OrthoDB" id="9795838at2"/>
<evidence type="ECO:0000256" key="1">
    <source>
        <dbReference type="SAM" id="MobiDB-lite"/>
    </source>
</evidence>
<dbReference type="Gene3D" id="3.60.21.10">
    <property type="match status" value="1"/>
</dbReference>
<dbReference type="Proteomes" id="UP000321548">
    <property type="component" value="Unassembled WGS sequence"/>
</dbReference>
<reference evidence="3 4" key="1">
    <citation type="submission" date="2019-06" db="EMBL/GenBank/DDBJ databases">
        <title>Quisquiliibacterium sp. nov., isolated from a maize field.</title>
        <authorList>
            <person name="Lin S.-Y."/>
            <person name="Tsai C.-F."/>
            <person name="Young C.-C."/>
        </authorList>
    </citation>
    <scope>NUCLEOTIDE SEQUENCE [LARGE SCALE GENOMIC DNA]</scope>
    <source>
        <strain evidence="3 4">CC-CFT501</strain>
    </source>
</reference>
<keyword evidence="3" id="KW-0540">Nuclease</keyword>
<evidence type="ECO:0000313" key="4">
    <source>
        <dbReference type="Proteomes" id="UP000321548"/>
    </source>
</evidence>
<feature type="region of interest" description="Disordered" evidence="1">
    <location>
        <begin position="1"/>
        <end position="22"/>
    </location>
</feature>
<dbReference type="PANTHER" id="PTHR39323">
    <property type="entry name" value="BLR1149 PROTEIN"/>
    <property type="match status" value="1"/>
</dbReference>
<dbReference type="Pfam" id="PF00149">
    <property type="entry name" value="Metallophos"/>
    <property type="match status" value="1"/>
</dbReference>
<keyword evidence="3" id="KW-0436">Ligase</keyword>
<dbReference type="GO" id="GO:0016787">
    <property type="term" value="F:hydrolase activity"/>
    <property type="evidence" value="ECO:0007669"/>
    <property type="project" value="UniProtKB-KW"/>
</dbReference>
<accession>A0A5C8NT15</accession>
<dbReference type="EMBL" id="VDUY01000006">
    <property type="protein sequence ID" value="TXL64327.1"/>
    <property type="molecule type" value="Genomic_DNA"/>
</dbReference>
<dbReference type="PANTHER" id="PTHR39323:SF1">
    <property type="entry name" value="BLR1149 PROTEIN"/>
    <property type="match status" value="1"/>
</dbReference>
<protein>
    <submittedName>
        <fullName evidence="3">Ligase-associated DNA damage response endonuclease PdeM</fullName>
        <ecNumber evidence="3">3.1.-.-</ecNumber>
    </submittedName>
</protein>
<sequence length="263" mass="27968">MSTSAILQPGSPSTGSGPSAGSAAIVAASRELRLLPQRALLDTASRSLMVADLHLGKAATFRAHGLPVPSGTTERTLARLDALLAGTAARSLFLLGDLLHAPEALRPSITKALADWRARHARVEVILVRGNHDARAGKLPAGCGIDTVAPGHRLGELRLLHEPPDDGQSEREGAFALSGHLHPVCVLGNRADRLRLPCFRVRPHDAVLPAFGEFTGGWQVRPVPGERVFVTDGTRVLELSRRPRPQAHPSRAAATHSRAALDR</sequence>
<dbReference type="InterPro" id="IPR004843">
    <property type="entry name" value="Calcineurin-like_PHP"/>
</dbReference>
<gene>
    <name evidence="3" type="primary">pdeM</name>
    <name evidence="3" type="ORF">FHP08_15480</name>
</gene>
<keyword evidence="4" id="KW-1185">Reference proteome</keyword>
<dbReference type="AlphaFoldDB" id="A0A5C8NT15"/>
<keyword evidence="3" id="KW-0255">Endonuclease</keyword>
<dbReference type="RefSeq" id="WP_147705386.1">
    <property type="nucleotide sequence ID" value="NZ_VDUY01000006.1"/>
</dbReference>
<proteinExistence type="predicted"/>
<dbReference type="SUPFAM" id="SSF56300">
    <property type="entry name" value="Metallo-dependent phosphatases"/>
    <property type="match status" value="1"/>
</dbReference>
<dbReference type="NCBIfam" id="TIGR04123">
    <property type="entry name" value="P_estr_lig_assc"/>
    <property type="match status" value="1"/>
</dbReference>
<comment type="caution">
    <text evidence="3">The sequence shown here is derived from an EMBL/GenBank/DDBJ whole genome shotgun (WGS) entry which is preliminary data.</text>
</comment>
<feature type="compositionally biased region" description="Low complexity" evidence="1">
    <location>
        <begin position="9"/>
        <end position="22"/>
    </location>
</feature>
<feature type="region of interest" description="Disordered" evidence="1">
    <location>
        <begin position="241"/>
        <end position="263"/>
    </location>
</feature>
<evidence type="ECO:0000259" key="2">
    <source>
        <dbReference type="Pfam" id="PF00149"/>
    </source>
</evidence>
<feature type="domain" description="Calcineurin-like phosphoesterase" evidence="2">
    <location>
        <begin position="48"/>
        <end position="145"/>
    </location>
</feature>
<dbReference type="GO" id="GO:0004519">
    <property type="term" value="F:endonuclease activity"/>
    <property type="evidence" value="ECO:0007669"/>
    <property type="project" value="UniProtKB-KW"/>
</dbReference>
<keyword evidence="3" id="KW-0378">Hydrolase</keyword>
<dbReference type="EC" id="3.1.-.-" evidence="3"/>
<dbReference type="GO" id="GO:0016874">
    <property type="term" value="F:ligase activity"/>
    <property type="evidence" value="ECO:0007669"/>
    <property type="project" value="UniProtKB-KW"/>
</dbReference>
<organism evidence="3 4">
    <name type="scientific">Zeimonas arvi</name>
    <dbReference type="NCBI Taxonomy" id="2498847"/>
    <lineage>
        <taxon>Bacteria</taxon>
        <taxon>Pseudomonadati</taxon>
        <taxon>Pseudomonadota</taxon>
        <taxon>Betaproteobacteria</taxon>
        <taxon>Burkholderiales</taxon>
        <taxon>Burkholderiaceae</taxon>
        <taxon>Zeimonas</taxon>
    </lineage>
</organism>